<reference evidence="19" key="1">
    <citation type="submission" date="2020-08" db="EMBL/GenBank/DDBJ databases">
        <title>Plant Genome Project.</title>
        <authorList>
            <person name="Zhang R.-G."/>
        </authorList>
    </citation>
    <scope>NUCLEOTIDE SEQUENCE</scope>
    <source>
        <strain evidence="19">WSP0</strain>
        <tissue evidence="19">Leaf</tissue>
    </source>
</reference>
<evidence type="ECO:0000256" key="12">
    <source>
        <dbReference type="ARBA" id="ARBA00023136"/>
    </source>
</evidence>
<feature type="region of interest" description="Disordered" evidence="15">
    <location>
        <begin position="237"/>
        <end position="273"/>
    </location>
</feature>
<dbReference type="GO" id="GO:0016020">
    <property type="term" value="C:membrane"/>
    <property type="evidence" value="ECO:0007669"/>
    <property type="project" value="UniProtKB-SubCell"/>
</dbReference>
<evidence type="ECO:0000256" key="16">
    <source>
        <dbReference type="SAM" id="Phobius"/>
    </source>
</evidence>
<dbReference type="EC" id="2.3.2.27" evidence="4"/>
<keyword evidence="6 16" id="KW-0812">Transmembrane</keyword>
<comment type="similarity">
    <text evidence="13">Belongs to the RING-type zinc finger family. ATL subfamily.</text>
</comment>
<feature type="signal peptide" evidence="17">
    <location>
        <begin position="1"/>
        <end position="16"/>
    </location>
</feature>
<evidence type="ECO:0000256" key="1">
    <source>
        <dbReference type="ARBA" id="ARBA00000900"/>
    </source>
</evidence>
<dbReference type="InterPro" id="IPR013083">
    <property type="entry name" value="Znf_RING/FYVE/PHD"/>
</dbReference>
<dbReference type="Proteomes" id="UP000823749">
    <property type="component" value="Chromosome 8"/>
</dbReference>
<organism evidence="19 20">
    <name type="scientific">Rhododendron griersonianum</name>
    <dbReference type="NCBI Taxonomy" id="479676"/>
    <lineage>
        <taxon>Eukaryota</taxon>
        <taxon>Viridiplantae</taxon>
        <taxon>Streptophyta</taxon>
        <taxon>Embryophyta</taxon>
        <taxon>Tracheophyta</taxon>
        <taxon>Spermatophyta</taxon>
        <taxon>Magnoliopsida</taxon>
        <taxon>eudicotyledons</taxon>
        <taxon>Gunneridae</taxon>
        <taxon>Pentapetalae</taxon>
        <taxon>asterids</taxon>
        <taxon>Ericales</taxon>
        <taxon>Ericaceae</taxon>
        <taxon>Ericoideae</taxon>
        <taxon>Rhodoreae</taxon>
        <taxon>Rhododendron</taxon>
    </lineage>
</organism>
<keyword evidence="12 16" id="KW-0472">Membrane</keyword>
<proteinExistence type="inferred from homology"/>
<dbReference type="SMART" id="SM00184">
    <property type="entry name" value="RING"/>
    <property type="match status" value="1"/>
</dbReference>
<dbReference type="InterPro" id="IPR053238">
    <property type="entry name" value="RING-H2_zinc_finger"/>
</dbReference>
<evidence type="ECO:0000256" key="11">
    <source>
        <dbReference type="ARBA" id="ARBA00022989"/>
    </source>
</evidence>
<dbReference type="Gene3D" id="3.30.40.10">
    <property type="entry name" value="Zinc/RING finger domain, C3HC4 (zinc finger)"/>
    <property type="match status" value="1"/>
</dbReference>
<evidence type="ECO:0000256" key="10">
    <source>
        <dbReference type="ARBA" id="ARBA00022833"/>
    </source>
</evidence>
<dbReference type="FunFam" id="3.30.40.10:FF:000187">
    <property type="entry name" value="E3 ubiquitin-protein ligase ATL6"/>
    <property type="match status" value="1"/>
</dbReference>
<feature type="domain" description="RING-type" evidence="18">
    <location>
        <begin position="124"/>
        <end position="166"/>
    </location>
</feature>
<dbReference type="PROSITE" id="PS50089">
    <property type="entry name" value="ZF_RING_2"/>
    <property type="match status" value="1"/>
</dbReference>
<dbReference type="GO" id="GO:0061630">
    <property type="term" value="F:ubiquitin protein ligase activity"/>
    <property type="evidence" value="ECO:0007669"/>
    <property type="project" value="UniProtKB-EC"/>
</dbReference>
<evidence type="ECO:0000256" key="6">
    <source>
        <dbReference type="ARBA" id="ARBA00022692"/>
    </source>
</evidence>
<evidence type="ECO:0000256" key="3">
    <source>
        <dbReference type="ARBA" id="ARBA00004906"/>
    </source>
</evidence>
<keyword evidence="11 16" id="KW-1133">Transmembrane helix</keyword>
<evidence type="ECO:0000313" key="20">
    <source>
        <dbReference type="Proteomes" id="UP000823749"/>
    </source>
</evidence>
<evidence type="ECO:0000256" key="15">
    <source>
        <dbReference type="SAM" id="MobiDB-lite"/>
    </source>
</evidence>
<dbReference type="EMBL" id="JACTNZ010000008">
    <property type="protein sequence ID" value="KAG5534275.1"/>
    <property type="molecule type" value="Genomic_DNA"/>
</dbReference>
<evidence type="ECO:0000256" key="17">
    <source>
        <dbReference type="SAM" id="SignalP"/>
    </source>
</evidence>
<evidence type="ECO:0000256" key="5">
    <source>
        <dbReference type="ARBA" id="ARBA00022679"/>
    </source>
</evidence>
<evidence type="ECO:0000256" key="4">
    <source>
        <dbReference type="ARBA" id="ARBA00012483"/>
    </source>
</evidence>
<dbReference type="Pfam" id="PF13639">
    <property type="entry name" value="zf-RING_2"/>
    <property type="match status" value="1"/>
</dbReference>
<gene>
    <name evidence="19" type="ORF">RHGRI_022409</name>
</gene>
<sequence length="346" mass="37530">MKTYFLLLILSQTVAASQPSFDPAQRPTGPTTNYPYSYLGSTAAVIFIVVVSAAFLAGFFAIYIRRCFNGGTVDGAIPIYAAAAASRPRWLSPSGLDPAVMNSFPILKYSEIKHLKMGKGELSCAVCVSEFEDNETLRLLPKCDHAFHPECIDLWLASHSTCPVCRANLSKAIKSTQSTAECCDSRPEVSEAPIPNQISITVDEIETAPTERVRVFPRPHSTGHSLVRLGEDWERHTLRSPEEARRPVDRGGTSDKCHGEEAGDGTPSSLSLPPLAIPPPPLTGDFCCRRSSSLLEIDEIDFSGVPSNTPSAVFSFASLIYHSFRVSGVIGKSVAIIKHLHGNQLN</sequence>
<dbReference type="AlphaFoldDB" id="A0AAV6J4A3"/>
<dbReference type="InterPro" id="IPR001841">
    <property type="entry name" value="Znf_RING"/>
</dbReference>
<dbReference type="SUPFAM" id="SSF57850">
    <property type="entry name" value="RING/U-box"/>
    <property type="match status" value="1"/>
</dbReference>
<dbReference type="PANTHER" id="PTHR14155:SF263">
    <property type="entry name" value="E3 UBIQUITIN-PROTEIN LIGASE ATL6"/>
    <property type="match status" value="1"/>
</dbReference>
<keyword evidence="8 14" id="KW-0863">Zinc-finger</keyword>
<keyword evidence="17" id="KW-0732">Signal</keyword>
<keyword evidence="10" id="KW-0862">Zinc</keyword>
<evidence type="ECO:0000256" key="13">
    <source>
        <dbReference type="ARBA" id="ARBA00024209"/>
    </source>
</evidence>
<evidence type="ECO:0000256" key="14">
    <source>
        <dbReference type="PROSITE-ProRule" id="PRU00175"/>
    </source>
</evidence>
<comment type="pathway">
    <text evidence="3">Protein modification; protein ubiquitination.</text>
</comment>
<keyword evidence="9" id="KW-0833">Ubl conjugation pathway</keyword>
<comment type="catalytic activity">
    <reaction evidence="1">
        <text>S-ubiquitinyl-[E2 ubiquitin-conjugating enzyme]-L-cysteine + [acceptor protein]-L-lysine = [E2 ubiquitin-conjugating enzyme]-L-cysteine + N(6)-ubiquitinyl-[acceptor protein]-L-lysine.</text>
        <dbReference type="EC" id="2.3.2.27"/>
    </reaction>
</comment>
<keyword evidence="5" id="KW-0808">Transferase</keyword>
<evidence type="ECO:0000259" key="18">
    <source>
        <dbReference type="PROSITE" id="PS50089"/>
    </source>
</evidence>
<feature type="transmembrane region" description="Helical" evidence="16">
    <location>
        <begin position="39"/>
        <end position="64"/>
    </location>
</feature>
<dbReference type="CDD" id="cd16461">
    <property type="entry name" value="RING-H2_EL5-like"/>
    <property type="match status" value="1"/>
</dbReference>
<feature type="compositionally biased region" description="Basic and acidic residues" evidence="15">
    <location>
        <begin position="237"/>
        <end position="261"/>
    </location>
</feature>
<accession>A0AAV6J4A3</accession>
<feature type="chain" id="PRO_5043462134" description="RING-type E3 ubiquitin transferase" evidence="17">
    <location>
        <begin position="17"/>
        <end position="346"/>
    </location>
</feature>
<evidence type="ECO:0000256" key="9">
    <source>
        <dbReference type="ARBA" id="ARBA00022786"/>
    </source>
</evidence>
<name>A0AAV6J4A3_9ERIC</name>
<evidence type="ECO:0000256" key="7">
    <source>
        <dbReference type="ARBA" id="ARBA00022723"/>
    </source>
</evidence>
<dbReference type="PANTHER" id="PTHR14155">
    <property type="entry name" value="RING FINGER DOMAIN-CONTAINING"/>
    <property type="match status" value="1"/>
</dbReference>
<dbReference type="GO" id="GO:0008270">
    <property type="term" value="F:zinc ion binding"/>
    <property type="evidence" value="ECO:0007669"/>
    <property type="project" value="UniProtKB-KW"/>
</dbReference>
<protein>
    <recommendedName>
        <fullName evidence="4">RING-type E3 ubiquitin transferase</fullName>
        <ecNumber evidence="4">2.3.2.27</ecNumber>
    </recommendedName>
</protein>
<keyword evidence="20" id="KW-1185">Reference proteome</keyword>
<keyword evidence="7" id="KW-0479">Metal-binding</keyword>
<evidence type="ECO:0000313" key="19">
    <source>
        <dbReference type="EMBL" id="KAG5534275.1"/>
    </source>
</evidence>
<evidence type="ECO:0000256" key="2">
    <source>
        <dbReference type="ARBA" id="ARBA00004167"/>
    </source>
</evidence>
<comment type="subcellular location">
    <subcellularLocation>
        <location evidence="2">Membrane</location>
        <topology evidence="2">Single-pass membrane protein</topology>
    </subcellularLocation>
</comment>
<evidence type="ECO:0000256" key="8">
    <source>
        <dbReference type="ARBA" id="ARBA00022771"/>
    </source>
</evidence>
<comment type="caution">
    <text evidence="19">The sequence shown here is derived from an EMBL/GenBank/DDBJ whole genome shotgun (WGS) entry which is preliminary data.</text>
</comment>